<accession>A0ACB8RP83</accession>
<reference evidence="1" key="1">
    <citation type="submission" date="2021-02" db="EMBL/GenBank/DDBJ databases">
        <authorList>
            <consortium name="DOE Joint Genome Institute"/>
            <person name="Ahrendt S."/>
            <person name="Looney B.P."/>
            <person name="Miyauchi S."/>
            <person name="Morin E."/>
            <person name="Drula E."/>
            <person name="Courty P.E."/>
            <person name="Chicoki N."/>
            <person name="Fauchery L."/>
            <person name="Kohler A."/>
            <person name="Kuo A."/>
            <person name="Labutti K."/>
            <person name="Pangilinan J."/>
            <person name="Lipzen A."/>
            <person name="Riley R."/>
            <person name="Andreopoulos W."/>
            <person name="He G."/>
            <person name="Johnson J."/>
            <person name="Barry K.W."/>
            <person name="Grigoriev I.V."/>
            <person name="Nagy L."/>
            <person name="Hibbett D."/>
            <person name="Henrissat B."/>
            <person name="Matheny P.B."/>
            <person name="Labbe J."/>
            <person name="Martin F."/>
        </authorList>
    </citation>
    <scope>NUCLEOTIDE SEQUENCE</scope>
    <source>
        <strain evidence="1">FP105234-sp</strain>
    </source>
</reference>
<dbReference type="EMBL" id="MU275945">
    <property type="protein sequence ID" value="KAI0045677.1"/>
    <property type="molecule type" value="Genomic_DNA"/>
</dbReference>
<gene>
    <name evidence="1" type="ORF">FA95DRAFT_1583323</name>
</gene>
<organism evidence="1 2">
    <name type="scientific">Auriscalpium vulgare</name>
    <dbReference type="NCBI Taxonomy" id="40419"/>
    <lineage>
        <taxon>Eukaryota</taxon>
        <taxon>Fungi</taxon>
        <taxon>Dikarya</taxon>
        <taxon>Basidiomycota</taxon>
        <taxon>Agaricomycotina</taxon>
        <taxon>Agaricomycetes</taxon>
        <taxon>Russulales</taxon>
        <taxon>Auriscalpiaceae</taxon>
        <taxon>Auriscalpium</taxon>
    </lineage>
</organism>
<evidence type="ECO:0000313" key="2">
    <source>
        <dbReference type="Proteomes" id="UP000814033"/>
    </source>
</evidence>
<sequence length="510" mass="56597">MASLVLLLVGLRRRKGHTYPPGPPQLPVIGNLFDLPTETPWIKYTEWAQQYGDIVSLNVGGTVIVVVNSVQAADDLLDKRGAKYIDRPPVPFFLVGEVHSSILMNWSFFVLIAPYTDGWRARRKHCVRGLRPRAVQQYQGTLTDKVRHFLKDVRAQPDAQAFRTHVEELQGAIIMSIVYGYDVSGPEDTYLTVARDANAIGQRHFSPGDTLVNALPFLAQLPEWLPGMGFHAVARIGARLGAKMVKDPYLLVKSRMEQGFARPSLTRDCLEELEQSGLAGDEEAETAIMESSGSLYLAGADTTLSTLTTMFAVLALHPGVQEKAQAELDAVVGRSRLPDFGDRPRLPYINAMCRELVRWRPVAPMSVPHAPLEDDVYNGYLIPKGAVVLTNIWAMMHDPAVYPDPDAYRPERFLFTDGKFKDDPRLAFAFGFGRRSCPANHLVDATLFIFVASLLSAFSVRKAKDAQGREIPVDGTHGGRVLSHPKDFKCLIVPRDADAEKLLKDIPDRS</sequence>
<comment type="caution">
    <text evidence="1">The sequence shown here is derived from an EMBL/GenBank/DDBJ whole genome shotgun (WGS) entry which is preliminary data.</text>
</comment>
<keyword evidence="2" id="KW-1185">Reference proteome</keyword>
<dbReference type="Proteomes" id="UP000814033">
    <property type="component" value="Unassembled WGS sequence"/>
</dbReference>
<reference evidence="1" key="2">
    <citation type="journal article" date="2022" name="New Phytol.">
        <title>Evolutionary transition to the ectomycorrhizal habit in the genomes of a hyperdiverse lineage of mushroom-forming fungi.</title>
        <authorList>
            <person name="Looney B."/>
            <person name="Miyauchi S."/>
            <person name="Morin E."/>
            <person name="Drula E."/>
            <person name="Courty P.E."/>
            <person name="Kohler A."/>
            <person name="Kuo A."/>
            <person name="LaButti K."/>
            <person name="Pangilinan J."/>
            <person name="Lipzen A."/>
            <person name="Riley R."/>
            <person name="Andreopoulos W."/>
            <person name="He G."/>
            <person name="Johnson J."/>
            <person name="Nolan M."/>
            <person name="Tritt A."/>
            <person name="Barry K.W."/>
            <person name="Grigoriev I.V."/>
            <person name="Nagy L.G."/>
            <person name="Hibbett D."/>
            <person name="Henrissat B."/>
            <person name="Matheny P.B."/>
            <person name="Labbe J."/>
            <person name="Martin F.M."/>
        </authorList>
    </citation>
    <scope>NUCLEOTIDE SEQUENCE</scope>
    <source>
        <strain evidence="1">FP105234-sp</strain>
    </source>
</reference>
<protein>
    <submittedName>
        <fullName evidence="1">Cytochrome P450</fullName>
    </submittedName>
</protein>
<evidence type="ECO:0000313" key="1">
    <source>
        <dbReference type="EMBL" id="KAI0045677.1"/>
    </source>
</evidence>
<name>A0ACB8RP83_9AGAM</name>
<proteinExistence type="predicted"/>